<name>A0A0F9LYR7_9ZZZZ</name>
<dbReference type="EMBL" id="LAZR01009973">
    <property type="protein sequence ID" value="KKM69530.1"/>
    <property type="molecule type" value="Genomic_DNA"/>
</dbReference>
<evidence type="ECO:0000256" key="1">
    <source>
        <dbReference type="SAM" id="MobiDB-lite"/>
    </source>
</evidence>
<feature type="compositionally biased region" description="Polar residues" evidence="1">
    <location>
        <begin position="7"/>
        <end position="22"/>
    </location>
</feature>
<sequence>MAAPTVDATNTSIHDSDVTSHTVSLPAGISSGDLLIVIFAVDANPGVTWPGGWTEIAEVLQEAQVTLAVAYRQADGGEGATIIVTSGTAQMSAHTTYKISGHENPATQAPELSTGANGFGVNPDPDSLSPTGGSKDYLWLAVHAHDGTRSTDAFPTNYTNGISTQGVNGGSAGAGSAERQLTAAAEDPGAFTISASEQWAAATVAVHPVGAGGVTVLAALATATALGYAAVITTGLVVAAALATATALSLTAKHINTIKAAVATAVAQSYAATISGAARILAVLTTASAQSYAATIIAGDTVIGAALATASALSYAATHLNTIPAAMSTATAASYAATVSGATVVLGALATATAQSYAATVSGVALVAAALSTAAAKSWEAVVNPGAVVAGVVATATAQALEAVVTTPISVIMRAGNAFGAVPGVLMGIARAARVPQRGSARQSPPQDEGSGRQ</sequence>
<feature type="region of interest" description="Disordered" evidence="1">
    <location>
        <begin position="102"/>
        <end position="132"/>
    </location>
</feature>
<keyword evidence="2" id="KW-0472">Membrane</keyword>
<feature type="compositionally biased region" description="Polar residues" evidence="1">
    <location>
        <begin position="105"/>
        <end position="116"/>
    </location>
</feature>
<dbReference type="AlphaFoldDB" id="A0A0F9LYR7"/>
<comment type="caution">
    <text evidence="3">The sequence shown here is derived from an EMBL/GenBank/DDBJ whole genome shotgun (WGS) entry which is preliminary data.</text>
</comment>
<feature type="transmembrane region" description="Helical" evidence="2">
    <location>
        <begin position="225"/>
        <end position="250"/>
    </location>
</feature>
<protein>
    <submittedName>
        <fullName evidence="3">Uncharacterized protein</fullName>
    </submittedName>
</protein>
<feature type="region of interest" description="Disordered" evidence="1">
    <location>
        <begin position="1"/>
        <end position="22"/>
    </location>
</feature>
<keyword evidence="2" id="KW-0812">Transmembrane</keyword>
<reference evidence="3" key="1">
    <citation type="journal article" date="2015" name="Nature">
        <title>Complex archaea that bridge the gap between prokaryotes and eukaryotes.</title>
        <authorList>
            <person name="Spang A."/>
            <person name="Saw J.H."/>
            <person name="Jorgensen S.L."/>
            <person name="Zaremba-Niedzwiedzka K."/>
            <person name="Martijn J."/>
            <person name="Lind A.E."/>
            <person name="van Eijk R."/>
            <person name="Schleper C."/>
            <person name="Guy L."/>
            <person name="Ettema T.J."/>
        </authorList>
    </citation>
    <scope>NUCLEOTIDE SEQUENCE</scope>
</reference>
<accession>A0A0F9LYR7</accession>
<keyword evidence="2" id="KW-1133">Transmembrane helix</keyword>
<evidence type="ECO:0000256" key="2">
    <source>
        <dbReference type="SAM" id="Phobius"/>
    </source>
</evidence>
<gene>
    <name evidence="3" type="ORF">LCGC14_1449890</name>
</gene>
<evidence type="ECO:0000313" key="3">
    <source>
        <dbReference type="EMBL" id="KKM69530.1"/>
    </source>
</evidence>
<proteinExistence type="predicted"/>
<organism evidence="3">
    <name type="scientific">marine sediment metagenome</name>
    <dbReference type="NCBI Taxonomy" id="412755"/>
    <lineage>
        <taxon>unclassified sequences</taxon>
        <taxon>metagenomes</taxon>
        <taxon>ecological metagenomes</taxon>
    </lineage>
</organism>